<evidence type="ECO:0000313" key="2">
    <source>
        <dbReference type="Proteomes" id="UP000822688"/>
    </source>
</evidence>
<accession>A0A8T0HUK9</accession>
<reference evidence="1" key="1">
    <citation type="submission" date="2020-06" db="EMBL/GenBank/DDBJ databases">
        <title>WGS assembly of Ceratodon purpureus strain R40.</title>
        <authorList>
            <person name="Carey S.B."/>
            <person name="Jenkins J."/>
            <person name="Shu S."/>
            <person name="Lovell J.T."/>
            <person name="Sreedasyam A."/>
            <person name="Maumus F."/>
            <person name="Tiley G.P."/>
            <person name="Fernandez-Pozo N."/>
            <person name="Barry K."/>
            <person name="Chen C."/>
            <person name="Wang M."/>
            <person name="Lipzen A."/>
            <person name="Daum C."/>
            <person name="Saski C.A."/>
            <person name="Payton A.C."/>
            <person name="Mcbreen J.C."/>
            <person name="Conrad R.E."/>
            <person name="Kollar L.M."/>
            <person name="Olsson S."/>
            <person name="Huttunen S."/>
            <person name="Landis J.B."/>
            <person name="Wickett N.J."/>
            <person name="Johnson M.G."/>
            <person name="Rensing S.A."/>
            <person name="Grimwood J."/>
            <person name="Schmutz J."/>
            <person name="Mcdaniel S.F."/>
        </authorList>
    </citation>
    <scope>NUCLEOTIDE SEQUENCE</scope>
    <source>
        <strain evidence="1">R40</strain>
    </source>
</reference>
<dbReference type="EMBL" id="CM026426">
    <property type="protein sequence ID" value="KAG0574158.1"/>
    <property type="molecule type" value="Genomic_DNA"/>
</dbReference>
<dbReference type="Proteomes" id="UP000822688">
    <property type="component" value="Chromosome V"/>
</dbReference>
<sequence>MSKLLRGLYWREQGSFRQFTNQSDRHLRYRLTGALLQNCPQAHHHTLCHLVAHIQPPVSFDTFLLSACDCRIQKHHKRK</sequence>
<organism evidence="1 2">
    <name type="scientific">Ceratodon purpureus</name>
    <name type="common">Fire moss</name>
    <name type="synonym">Dicranum purpureum</name>
    <dbReference type="NCBI Taxonomy" id="3225"/>
    <lineage>
        <taxon>Eukaryota</taxon>
        <taxon>Viridiplantae</taxon>
        <taxon>Streptophyta</taxon>
        <taxon>Embryophyta</taxon>
        <taxon>Bryophyta</taxon>
        <taxon>Bryophytina</taxon>
        <taxon>Bryopsida</taxon>
        <taxon>Dicranidae</taxon>
        <taxon>Pseudoditrichales</taxon>
        <taxon>Ditrichaceae</taxon>
        <taxon>Ceratodon</taxon>
    </lineage>
</organism>
<keyword evidence="2" id="KW-1185">Reference proteome</keyword>
<protein>
    <submittedName>
        <fullName evidence="1">Uncharacterized protein</fullName>
    </submittedName>
</protein>
<evidence type="ECO:0000313" key="1">
    <source>
        <dbReference type="EMBL" id="KAG0574158.1"/>
    </source>
</evidence>
<dbReference type="AlphaFoldDB" id="A0A8T0HUK9"/>
<comment type="caution">
    <text evidence="1">The sequence shown here is derived from an EMBL/GenBank/DDBJ whole genome shotgun (WGS) entry which is preliminary data.</text>
</comment>
<gene>
    <name evidence="1" type="ORF">KC19_VG239100</name>
</gene>
<proteinExistence type="predicted"/>
<name>A0A8T0HUK9_CERPU</name>